<evidence type="ECO:0000256" key="1">
    <source>
        <dbReference type="ARBA" id="ARBA00023015"/>
    </source>
</evidence>
<sequence length="199" mass="22357">MARRSDHSREEIKEMALEAAVNILENEGSKGISARNVAKAIGYTVGTLYLVFENQRDMLLHLNALSLDDLDAWLEEHTGSGATPTENLLQLADAYISYAVEKSARWNLLFEIQVDESNELPDWYLMRLGRLFGRVESILSPLAKQHGELEIQRAARVLWAGVHGICMLKIRQRLTLAGGQSPNEMTKMLVDNFLEGFGK</sequence>
<dbReference type="Pfam" id="PF13305">
    <property type="entry name" value="TetR_C_33"/>
    <property type="match status" value="1"/>
</dbReference>
<evidence type="ECO:0000313" key="6">
    <source>
        <dbReference type="EMBL" id="AJQ97448.1"/>
    </source>
</evidence>
<dbReference type="SUPFAM" id="SSF46689">
    <property type="entry name" value="Homeodomain-like"/>
    <property type="match status" value="1"/>
</dbReference>
<dbReference type="PANTHER" id="PTHR30055:SF234">
    <property type="entry name" value="HTH-TYPE TRANSCRIPTIONAL REGULATOR BETI"/>
    <property type="match status" value="1"/>
</dbReference>
<dbReference type="SUPFAM" id="SSF48498">
    <property type="entry name" value="Tetracyclin repressor-like, C-terminal domain"/>
    <property type="match status" value="1"/>
</dbReference>
<dbReference type="GO" id="GO:0000976">
    <property type="term" value="F:transcription cis-regulatory region binding"/>
    <property type="evidence" value="ECO:0007669"/>
    <property type="project" value="TreeGrafter"/>
</dbReference>
<keyword evidence="1" id="KW-0805">Transcription regulation</keyword>
<name>A0A0C5VVV6_9GAMM</name>
<proteinExistence type="predicted"/>
<protein>
    <submittedName>
        <fullName evidence="6">Transcriptional regulator</fullName>
    </submittedName>
</protein>
<feature type="domain" description="HTH tetR-type" evidence="5">
    <location>
        <begin position="10"/>
        <end position="70"/>
    </location>
</feature>
<evidence type="ECO:0000256" key="2">
    <source>
        <dbReference type="ARBA" id="ARBA00023125"/>
    </source>
</evidence>
<gene>
    <name evidence="6" type="ORF">YC6258_05418</name>
</gene>
<dbReference type="KEGG" id="gsn:YC6258_05418"/>
<keyword evidence="7" id="KW-1185">Reference proteome</keyword>
<accession>A0A0C5VVV6</accession>
<feature type="DNA-binding region" description="H-T-H motif" evidence="4">
    <location>
        <begin position="33"/>
        <end position="52"/>
    </location>
</feature>
<dbReference type="HOGENOM" id="CLU_069356_40_5_6"/>
<dbReference type="InterPro" id="IPR001647">
    <property type="entry name" value="HTH_TetR"/>
</dbReference>
<dbReference type="RefSeq" id="WP_044619189.1">
    <property type="nucleotide sequence ID" value="NZ_CP007142.1"/>
</dbReference>
<keyword evidence="3" id="KW-0804">Transcription</keyword>
<keyword evidence="2 4" id="KW-0238">DNA-binding</keyword>
<dbReference type="EMBL" id="CP007142">
    <property type="protein sequence ID" value="AJQ97448.1"/>
    <property type="molecule type" value="Genomic_DNA"/>
</dbReference>
<reference evidence="6 7" key="1">
    <citation type="submission" date="2014-01" db="EMBL/GenBank/DDBJ databases">
        <title>Full genme sequencing of cellulolytic bacterium Gynuella sunshinyii YC6258T gen. nov., sp. nov.</title>
        <authorList>
            <person name="Khan H."/>
            <person name="Chung E.J."/>
            <person name="Chung Y.R."/>
        </authorList>
    </citation>
    <scope>NUCLEOTIDE SEQUENCE [LARGE SCALE GENOMIC DNA]</scope>
    <source>
        <strain evidence="6 7">YC6258</strain>
    </source>
</reference>
<dbReference type="PROSITE" id="PS50977">
    <property type="entry name" value="HTH_TETR_2"/>
    <property type="match status" value="1"/>
</dbReference>
<dbReference type="AlphaFoldDB" id="A0A0C5VVV6"/>
<dbReference type="Gene3D" id="1.10.357.10">
    <property type="entry name" value="Tetracycline Repressor, domain 2"/>
    <property type="match status" value="1"/>
</dbReference>
<dbReference type="Pfam" id="PF00440">
    <property type="entry name" value="TetR_N"/>
    <property type="match status" value="1"/>
</dbReference>
<dbReference type="InterPro" id="IPR036271">
    <property type="entry name" value="Tet_transcr_reg_TetR-rel_C_sf"/>
</dbReference>
<dbReference type="InterPro" id="IPR009057">
    <property type="entry name" value="Homeodomain-like_sf"/>
</dbReference>
<dbReference type="InterPro" id="IPR025996">
    <property type="entry name" value="MT1864/Rv1816-like_C"/>
</dbReference>
<evidence type="ECO:0000256" key="4">
    <source>
        <dbReference type="PROSITE-ProRule" id="PRU00335"/>
    </source>
</evidence>
<dbReference type="InterPro" id="IPR050109">
    <property type="entry name" value="HTH-type_TetR-like_transc_reg"/>
</dbReference>
<dbReference type="GO" id="GO:0003700">
    <property type="term" value="F:DNA-binding transcription factor activity"/>
    <property type="evidence" value="ECO:0007669"/>
    <property type="project" value="TreeGrafter"/>
</dbReference>
<organism evidence="6 7">
    <name type="scientific">Gynuella sunshinyii YC6258</name>
    <dbReference type="NCBI Taxonomy" id="1445510"/>
    <lineage>
        <taxon>Bacteria</taxon>
        <taxon>Pseudomonadati</taxon>
        <taxon>Pseudomonadota</taxon>
        <taxon>Gammaproteobacteria</taxon>
        <taxon>Oceanospirillales</taxon>
        <taxon>Saccharospirillaceae</taxon>
        <taxon>Gynuella</taxon>
    </lineage>
</organism>
<dbReference type="OrthoDB" id="7223515at2"/>
<evidence type="ECO:0000259" key="5">
    <source>
        <dbReference type="PROSITE" id="PS50977"/>
    </source>
</evidence>
<evidence type="ECO:0000313" key="7">
    <source>
        <dbReference type="Proteomes" id="UP000032266"/>
    </source>
</evidence>
<dbReference type="PANTHER" id="PTHR30055">
    <property type="entry name" value="HTH-TYPE TRANSCRIPTIONAL REGULATOR RUTR"/>
    <property type="match status" value="1"/>
</dbReference>
<dbReference type="Proteomes" id="UP000032266">
    <property type="component" value="Chromosome"/>
</dbReference>
<evidence type="ECO:0000256" key="3">
    <source>
        <dbReference type="ARBA" id="ARBA00023163"/>
    </source>
</evidence>